<feature type="transmembrane region" description="Helical" evidence="1">
    <location>
        <begin position="34"/>
        <end position="55"/>
    </location>
</feature>
<dbReference type="Proteomes" id="UP000282454">
    <property type="component" value="Unassembled WGS sequence"/>
</dbReference>
<keyword evidence="1" id="KW-0812">Transmembrane</keyword>
<reference evidence="2 3" key="1">
    <citation type="submission" date="2018-10" db="EMBL/GenBank/DDBJ databases">
        <title>Genomic Encyclopedia of Archaeal and Bacterial Type Strains, Phase II (KMG-II): from individual species to whole genera.</title>
        <authorList>
            <person name="Goeker M."/>
        </authorList>
    </citation>
    <scope>NUCLEOTIDE SEQUENCE [LARGE SCALE GENOMIC DNA]</scope>
    <source>
        <strain evidence="2 3">DSM 45657</strain>
    </source>
</reference>
<keyword evidence="3" id="KW-1185">Reference proteome</keyword>
<keyword evidence="1" id="KW-1133">Transmembrane helix</keyword>
<comment type="caution">
    <text evidence="2">The sequence shown here is derived from an EMBL/GenBank/DDBJ whole genome shotgun (WGS) entry which is preliminary data.</text>
</comment>
<organism evidence="2 3">
    <name type="scientific">Actinokineospora cianjurensis</name>
    <dbReference type="NCBI Taxonomy" id="585224"/>
    <lineage>
        <taxon>Bacteria</taxon>
        <taxon>Bacillati</taxon>
        <taxon>Actinomycetota</taxon>
        <taxon>Actinomycetes</taxon>
        <taxon>Pseudonocardiales</taxon>
        <taxon>Pseudonocardiaceae</taxon>
        <taxon>Actinokineospora</taxon>
    </lineage>
</organism>
<dbReference type="AlphaFoldDB" id="A0A421BAH1"/>
<evidence type="ECO:0000313" key="3">
    <source>
        <dbReference type="Proteomes" id="UP000282454"/>
    </source>
</evidence>
<name>A0A421BAH1_9PSEU</name>
<evidence type="ECO:0000256" key="1">
    <source>
        <dbReference type="SAM" id="Phobius"/>
    </source>
</evidence>
<sequence>MIDKSWIVGAGAFCESQSLLRGWRTGSNFREGEVVVRVLSLVLAAVLGAVVGIGAGTVCAVPHRGAPVEQIRADQETLVRGLGFSAIEHHHDLVDDGITTAPSHHVPPHRTPADLGLLVIAAESAAAGLLARGPPLGR</sequence>
<protein>
    <submittedName>
        <fullName evidence="2">Uncharacterized protein</fullName>
    </submittedName>
</protein>
<gene>
    <name evidence="2" type="ORF">CLV68_1648</name>
</gene>
<evidence type="ECO:0000313" key="2">
    <source>
        <dbReference type="EMBL" id="RLK61133.1"/>
    </source>
</evidence>
<proteinExistence type="predicted"/>
<accession>A0A421BAH1</accession>
<keyword evidence="1" id="KW-0472">Membrane</keyword>
<dbReference type="EMBL" id="RCDD01000001">
    <property type="protein sequence ID" value="RLK61133.1"/>
    <property type="molecule type" value="Genomic_DNA"/>
</dbReference>